<protein>
    <recommendedName>
        <fullName evidence="3">Polyprotein</fullName>
    </recommendedName>
</protein>
<gene>
    <name evidence="1" type="ORF">PM001_LOCUS18291</name>
</gene>
<reference evidence="1" key="1">
    <citation type="submission" date="2024-01" db="EMBL/GenBank/DDBJ databases">
        <authorList>
            <person name="Webb A."/>
        </authorList>
    </citation>
    <scope>NUCLEOTIDE SEQUENCE</scope>
    <source>
        <strain evidence="1">Pm1</strain>
    </source>
</reference>
<dbReference type="Proteomes" id="UP001162060">
    <property type="component" value="Unassembled WGS sequence"/>
</dbReference>
<name>A0AAV1UEC8_9STRA</name>
<accession>A0AAV1UEC8</accession>
<organism evidence="1 2">
    <name type="scientific">Peronospora matthiolae</name>
    <dbReference type="NCBI Taxonomy" id="2874970"/>
    <lineage>
        <taxon>Eukaryota</taxon>
        <taxon>Sar</taxon>
        <taxon>Stramenopiles</taxon>
        <taxon>Oomycota</taxon>
        <taxon>Peronosporomycetes</taxon>
        <taxon>Peronosporales</taxon>
        <taxon>Peronosporaceae</taxon>
        <taxon>Peronospora</taxon>
    </lineage>
</organism>
<proteinExistence type="predicted"/>
<dbReference type="CDD" id="cd09272">
    <property type="entry name" value="RNase_HI_RT_Ty1"/>
    <property type="match status" value="1"/>
</dbReference>
<dbReference type="EMBL" id="CAKLBY020000193">
    <property type="protein sequence ID" value="CAK7933141.1"/>
    <property type="molecule type" value="Genomic_DNA"/>
</dbReference>
<evidence type="ECO:0000313" key="2">
    <source>
        <dbReference type="Proteomes" id="UP001162060"/>
    </source>
</evidence>
<evidence type="ECO:0008006" key="3">
    <source>
        <dbReference type="Google" id="ProtNLM"/>
    </source>
</evidence>
<comment type="caution">
    <text evidence="1">The sequence shown here is derived from an EMBL/GenBank/DDBJ whole genome shotgun (WGS) entry which is preliminary data.</text>
</comment>
<sequence>MEAMFASASHVGRELLGLRELMREIGFQVEAPMSILMDNQAAIRQLETEGRMSSVKHVDVRMKFLCDYARKDIVE</sequence>
<evidence type="ECO:0000313" key="1">
    <source>
        <dbReference type="EMBL" id="CAK7933141.1"/>
    </source>
</evidence>
<dbReference type="AlphaFoldDB" id="A0AAV1UEC8"/>